<dbReference type="AlphaFoldDB" id="A0A1I0BNP1"/>
<evidence type="ECO:0000313" key="1">
    <source>
        <dbReference type="EMBL" id="SET08636.1"/>
    </source>
</evidence>
<proteinExistence type="predicted"/>
<protein>
    <submittedName>
        <fullName evidence="1">Uncharacterized protein</fullName>
    </submittedName>
</protein>
<organism evidence="1 2">
    <name type="scientific">[Clostridium] polysaccharolyticum</name>
    <dbReference type="NCBI Taxonomy" id="29364"/>
    <lineage>
        <taxon>Bacteria</taxon>
        <taxon>Bacillati</taxon>
        <taxon>Bacillota</taxon>
        <taxon>Clostridia</taxon>
        <taxon>Lachnospirales</taxon>
        <taxon>Lachnospiraceae</taxon>
    </lineage>
</organism>
<dbReference type="EMBL" id="FOHN01000008">
    <property type="protein sequence ID" value="SET08636.1"/>
    <property type="molecule type" value="Genomic_DNA"/>
</dbReference>
<gene>
    <name evidence="1" type="ORF">SAMN04487772_10835</name>
</gene>
<keyword evidence="2" id="KW-1185">Reference proteome</keyword>
<accession>A0A1I0BNP1</accession>
<dbReference type="Proteomes" id="UP000199800">
    <property type="component" value="Unassembled WGS sequence"/>
</dbReference>
<evidence type="ECO:0000313" key="2">
    <source>
        <dbReference type="Proteomes" id="UP000199800"/>
    </source>
</evidence>
<dbReference type="STRING" id="29364.SAMN04487772_10835"/>
<reference evidence="1 2" key="1">
    <citation type="submission" date="2016-10" db="EMBL/GenBank/DDBJ databases">
        <authorList>
            <person name="de Groot N.N."/>
        </authorList>
    </citation>
    <scope>NUCLEOTIDE SEQUENCE [LARGE SCALE GENOMIC DNA]</scope>
    <source>
        <strain evidence="1 2">DSM 1801</strain>
    </source>
</reference>
<name>A0A1I0BNP1_9FIRM</name>
<sequence length="181" mass="19920">MMKLKKLSILRKGKKITDIYNEKTDTYISTYKYEVTDVISVEAKFIDEPEVTSSLGKTTITSGGGPKELGDRKSTGKYKETILGISLCDFNLTLGYTINKTNMMTRYSSTSGSSSYGSLSSSSYITDNVAAKVGHDMNCIGDYTVDILGYATTSLSLELKVKWYSGTGSESRYIVYTLSKI</sequence>